<feature type="region of interest" description="Disordered" evidence="1">
    <location>
        <begin position="744"/>
        <end position="778"/>
    </location>
</feature>
<dbReference type="NCBIfam" id="TIGR04547">
    <property type="entry name" value="Mollicu_LP"/>
    <property type="match status" value="1"/>
</dbReference>
<keyword evidence="4" id="KW-1185">Reference proteome</keyword>
<protein>
    <submittedName>
        <fullName evidence="3">Uncharacterized protein</fullName>
    </submittedName>
</protein>
<dbReference type="InterPro" id="IPR054816">
    <property type="entry name" value="Lipoprotein_mollicutes-type_CS"/>
</dbReference>
<dbReference type="RefSeq" id="WP_096862498.1">
    <property type="nucleotide sequence ID" value="NZ_CP023668.1"/>
</dbReference>
<sequence length="935" mass="103330">MRKLLAILGSVSLIASSSSAVVACTSTKETNKVNDETYFNNNLANMMGAGFDKAKALILDDQFGISQTQTLKGLSNIKASKTNPDFNPNDGNLNNHSMSGDVISKYFGNQVIGDKAITGKNISYGNQNGEMDGISALIPDQIRPIYERVISVFKGSETFIEPFMNANSLNQNLDGIYNLASGFGTTVNDLINKLLQALKVDVSGFNKSISGAITSVNGVFGSEVVNQIRNVLTHVGNDYDTLVNNAHKDITDNVHKFSDIRGYVDTQIESILDHIVDFDSDDGLEIPFMISSLQTTGTLTSLEAKIITLVDTLIKKQNVPINPALKGIDAKSAETALMPLLQPIVSLIMVSNVAFQKLDQYKDYEPIDKEHLFDAKIKNYDWLNTFSDTAINDQTSPVLADKALNINYFVSNLNYYFGKIQDADDQATYRLQQLLFLLFNDKSDKQENKNINYGVQNSTLLSHIYNIGFGIGYLETLPPDDAGEDYDSTLNLALMTCLSSPQIKTQIMDGLVKPIILGLINGDDWNYVVVIVNDILNTILKGNLIPALNNYPTSEIIKAVQRILQNSVNNPDFLAFPFRSLMMGDLSKLIKGVNIPDNIKSTIDIIFGQGNKNLFGLLNKPLWQILSLFGMSVGLPGIKGTIIPNFGDQFTLLSIPELISLLNSYMNNVFPNEKNLSKYVTYKKDKDGKDTTEIDLTHSLEIFNLKPKLVIDLIMQVIGTKTDGTDNLISKFLSALFGITADGGQTPPSPTSKTITVQLADDSGDKPSDGGDTPTPPTVKITIDVQGALNVLGFEGSDTYKNPSLLGDIMQLSLPLLKVTGDTFTLADESVFKIDLMNREYKNFISLFDMFTSPADYQDMIRTFVTDDSIYNYQYDPSSVKYFADTNKKLVKSYDFTITFKNPIDGTNTKYWFSVKRNSNAEVFEFYNVVNNTII</sequence>
<feature type="signal peptide" evidence="2">
    <location>
        <begin position="1"/>
        <end position="23"/>
    </location>
</feature>
<organism evidence="3 4">
    <name type="scientific">Mesoplasma lactucae ATCC 49193</name>
    <dbReference type="NCBI Taxonomy" id="81460"/>
    <lineage>
        <taxon>Bacteria</taxon>
        <taxon>Bacillati</taxon>
        <taxon>Mycoplasmatota</taxon>
        <taxon>Mollicutes</taxon>
        <taxon>Entomoplasmatales</taxon>
        <taxon>Entomoplasmataceae</taxon>
        <taxon>Mesoplasma</taxon>
    </lineage>
</organism>
<dbReference type="Proteomes" id="UP000232227">
    <property type="component" value="Chromosome"/>
</dbReference>
<dbReference type="AlphaFoldDB" id="A0A291IR33"/>
<evidence type="ECO:0000313" key="4">
    <source>
        <dbReference type="Proteomes" id="UP000232227"/>
    </source>
</evidence>
<proteinExistence type="predicted"/>
<dbReference type="PROSITE" id="PS51257">
    <property type="entry name" value="PROKAR_LIPOPROTEIN"/>
    <property type="match status" value="1"/>
</dbReference>
<evidence type="ECO:0000256" key="2">
    <source>
        <dbReference type="SAM" id="SignalP"/>
    </source>
</evidence>
<dbReference type="EMBL" id="CP023668">
    <property type="protein sequence ID" value="ATG97210.1"/>
    <property type="molecule type" value="Genomic_DNA"/>
</dbReference>
<accession>A0A291IR33</accession>
<dbReference type="OrthoDB" id="401082at2"/>
<dbReference type="KEGG" id="mlac:CP520_00320"/>
<keyword evidence="2" id="KW-0732">Signal</keyword>
<dbReference type="InterPro" id="IPR030893">
    <property type="entry name" value="Mollicu_LP"/>
</dbReference>
<gene>
    <name evidence="3" type="ORF">CP520_00320</name>
</gene>
<evidence type="ECO:0000313" key="3">
    <source>
        <dbReference type="EMBL" id="ATG97210.1"/>
    </source>
</evidence>
<dbReference type="NCBIfam" id="NF038029">
    <property type="entry name" value="LP_plasma"/>
    <property type="match status" value="1"/>
</dbReference>
<evidence type="ECO:0000256" key="1">
    <source>
        <dbReference type="SAM" id="MobiDB-lite"/>
    </source>
</evidence>
<feature type="chain" id="PRO_5043893143" evidence="2">
    <location>
        <begin position="24"/>
        <end position="935"/>
    </location>
</feature>
<name>A0A291IR33_9MOLU</name>
<reference evidence="3 4" key="1">
    <citation type="submission" date="2017-09" db="EMBL/GenBank/DDBJ databases">
        <title>SPAdes assembly of the Mesoplasma lactucae genome.</title>
        <authorList>
            <person name="Knight T.F."/>
            <person name="Rubinstein R."/>
            <person name="Citino T."/>
        </authorList>
    </citation>
    <scope>NUCLEOTIDE SEQUENCE [LARGE SCALE GENOMIC DNA]</scope>
    <source>
        <strain evidence="3 4">831-C4</strain>
    </source>
</reference>